<dbReference type="Proteomes" id="UP001465668">
    <property type="component" value="Unassembled WGS sequence"/>
</dbReference>
<dbReference type="Gene3D" id="3.40.50.720">
    <property type="entry name" value="NAD(P)-binding Rossmann-like Domain"/>
    <property type="match status" value="1"/>
</dbReference>
<evidence type="ECO:0000256" key="1">
    <source>
        <dbReference type="ARBA" id="ARBA00023002"/>
    </source>
</evidence>
<dbReference type="Pfam" id="PF00106">
    <property type="entry name" value="adh_short"/>
    <property type="match status" value="1"/>
</dbReference>
<dbReference type="EMBL" id="JARVKM010000107">
    <property type="protein sequence ID" value="KAK9769886.1"/>
    <property type="molecule type" value="Genomic_DNA"/>
</dbReference>
<keyword evidence="3" id="KW-1185">Reference proteome</keyword>
<dbReference type="PANTHER" id="PTHR43157:SF31">
    <property type="entry name" value="PHOSPHATIDYLINOSITOL-GLYCAN BIOSYNTHESIS CLASS F PROTEIN"/>
    <property type="match status" value="1"/>
</dbReference>
<evidence type="ECO:0000313" key="2">
    <source>
        <dbReference type="EMBL" id="KAK9769886.1"/>
    </source>
</evidence>
<dbReference type="SUPFAM" id="SSF51735">
    <property type="entry name" value="NAD(P)-binding Rossmann-fold domains"/>
    <property type="match status" value="1"/>
</dbReference>
<dbReference type="InterPro" id="IPR002347">
    <property type="entry name" value="SDR_fam"/>
</dbReference>
<dbReference type="PANTHER" id="PTHR43157">
    <property type="entry name" value="PHOSPHATIDYLINOSITOL-GLYCAN BIOSYNTHESIS CLASS F PROTEIN-RELATED"/>
    <property type="match status" value="1"/>
</dbReference>
<name>A0ABR2X8D0_9PEZI</name>
<sequence length="264" mass="28673">MTGGISFLRQAFPGQPKFTEKNIPDLDDKVVVVTGANTGSLLDGPFRGEEKTKKAIEDIKATIPNSSGELVFIHLDLAELPSIKTSVDDFLRREGKLNALFNTAGLGFPEKGSTTDQGYEVQLGVNCIGTFALTKYLASTLVSTAKSAPPNSVRIVWASSSAAEAITPKNYMDNVTDIAKKSPHEAYFLSKLGNYFHSTEFAARHKADGVLSVSLNPGNLDSDFWRTQGDITSWVLRKTLLNPPVYGAYTNIFAGFSPEMTLEK</sequence>
<comment type="caution">
    <text evidence="2">The sequence shown here is derived from an EMBL/GenBank/DDBJ whole genome shotgun (WGS) entry which is preliminary data.</text>
</comment>
<gene>
    <name evidence="2" type="ORF">SCAR479_13431</name>
</gene>
<keyword evidence="1" id="KW-0560">Oxidoreductase</keyword>
<proteinExistence type="predicted"/>
<reference evidence="2 3" key="1">
    <citation type="submission" date="2024-02" db="EMBL/GenBank/DDBJ databases">
        <title>First draft genome assembly of two strains of Seiridium cardinale.</title>
        <authorList>
            <person name="Emiliani G."/>
            <person name="Scali E."/>
        </authorList>
    </citation>
    <scope>NUCLEOTIDE SEQUENCE [LARGE SCALE GENOMIC DNA]</scope>
    <source>
        <strain evidence="2 3">BM-138-000479</strain>
    </source>
</reference>
<organism evidence="2 3">
    <name type="scientific">Seiridium cardinale</name>
    <dbReference type="NCBI Taxonomy" id="138064"/>
    <lineage>
        <taxon>Eukaryota</taxon>
        <taxon>Fungi</taxon>
        <taxon>Dikarya</taxon>
        <taxon>Ascomycota</taxon>
        <taxon>Pezizomycotina</taxon>
        <taxon>Sordariomycetes</taxon>
        <taxon>Xylariomycetidae</taxon>
        <taxon>Amphisphaeriales</taxon>
        <taxon>Sporocadaceae</taxon>
        <taxon>Seiridium</taxon>
    </lineage>
</organism>
<accession>A0ABR2X8D0</accession>
<evidence type="ECO:0000313" key="3">
    <source>
        <dbReference type="Proteomes" id="UP001465668"/>
    </source>
</evidence>
<protein>
    <submittedName>
        <fullName evidence="2">Short-chain dehydrogenase protein</fullName>
    </submittedName>
</protein>
<dbReference type="InterPro" id="IPR036291">
    <property type="entry name" value="NAD(P)-bd_dom_sf"/>
</dbReference>